<evidence type="ECO:0000256" key="3">
    <source>
        <dbReference type="SAM" id="SignalP"/>
    </source>
</evidence>
<keyword evidence="2 5" id="KW-0413">Isomerase</keyword>
<evidence type="ECO:0000313" key="6">
    <source>
        <dbReference type="Proteomes" id="UP001620409"/>
    </source>
</evidence>
<keyword evidence="2" id="KW-0697">Rotamase</keyword>
<dbReference type="PROSITE" id="PS50198">
    <property type="entry name" value="PPIC_PPIASE_2"/>
    <property type="match status" value="1"/>
</dbReference>
<sequence length="287" mass="31420">MTPHRRFFYAVALIGITAMPVASSLAGDPSPTTLRVGDTALSPQQYRDVAVALQETSGLPSFAEDADQLKQFAQMEVLAVRARKDRLDQDHAIAAKIRIAIDNVLARAERDHLYASAPITNDDVKQRMDSHPNAYDEYQLSHIFIAIGPTKNGGQRSEHDALLKAQQIKKKLDAGADFASLAQTESDDPQTAKDGGELPPMLGMFVATEFLPAISQLHDGDVTAPVRGAKGYHVILVQQKVAATFENRHKMIESLMRDEAVDSTIAQWMQSTPVEFNKATLDGRTAK</sequence>
<dbReference type="EMBL" id="JADIKI010000020">
    <property type="protein sequence ID" value="MFK2853108.1"/>
    <property type="molecule type" value="Genomic_DNA"/>
</dbReference>
<accession>A0ABW8IE56</accession>
<dbReference type="InterPro" id="IPR027304">
    <property type="entry name" value="Trigger_fact/SurA_dom_sf"/>
</dbReference>
<comment type="similarity">
    <text evidence="1">Belongs to the PpiC/parvulin rotamase family.</text>
</comment>
<dbReference type="InterPro" id="IPR000297">
    <property type="entry name" value="PPIase_PpiC"/>
</dbReference>
<proteinExistence type="inferred from homology"/>
<dbReference type="PANTHER" id="PTHR47245:SF3">
    <property type="entry name" value="PEPTIDYL-PROLYL CIS-TRANS ISOMERASE, PPIC-TYPE-RELATED"/>
    <property type="match status" value="1"/>
</dbReference>
<dbReference type="SUPFAM" id="SSF54534">
    <property type="entry name" value="FKBP-like"/>
    <property type="match status" value="1"/>
</dbReference>
<name>A0ABW8IE56_9GAMM</name>
<feature type="chain" id="PRO_5046088584" evidence="3">
    <location>
        <begin position="27"/>
        <end position="287"/>
    </location>
</feature>
<dbReference type="Proteomes" id="UP001620409">
    <property type="component" value="Unassembled WGS sequence"/>
</dbReference>
<reference evidence="5 6" key="1">
    <citation type="submission" date="2020-10" db="EMBL/GenBank/DDBJ databases">
        <title>Phylogeny of dyella-like bacteria.</title>
        <authorList>
            <person name="Fu J."/>
        </authorList>
    </citation>
    <scope>NUCLEOTIDE SEQUENCE [LARGE SCALE GENOMIC DNA]</scope>
    <source>
        <strain evidence="5 6">DHG40</strain>
    </source>
</reference>
<dbReference type="GO" id="GO:0016853">
    <property type="term" value="F:isomerase activity"/>
    <property type="evidence" value="ECO:0007669"/>
    <property type="project" value="UniProtKB-KW"/>
</dbReference>
<evidence type="ECO:0000313" key="5">
    <source>
        <dbReference type="EMBL" id="MFK2853108.1"/>
    </source>
</evidence>
<evidence type="ECO:0000256" key="2">
    <source>
        <dbReference type="PROSITE-ProRule" id="PRU00278"/>
    </source>
</evidence>
<keyword evidence="3" id="KW-0732">Signal</keyword>
<dbReference type="Gene3D" id="3.10.50.40">
    <property type="match status" value="1"/>
</dbReference>
<dbReference type="Pfam" id="PF00639">
    <property type="entry name" value="Rotamase"/>
    <property type="match status" value="1"/>
</dbReference>
<feature type="signal peptide" evidence="3">
    <location>
        <begin position="1"/>
        <end position="26"/>
    </location>
</feature>
<dbReference type="SUPFAM" id="SSF109998">
    <property type="entry name" value="Triger factor/SurA peptide-binding domain-like"/>
    <property type="match status" value="1"/>
</dbReference>
<comment type="caution">
    <text evidence="5">The sequence shown here is derived from an EMBL/GenBank/DDBJ whole genome shotgun (WGS) entry which is preliminary data.</text>
</comment>
<evidence type="ECO:0000259" key="4">
    <source>
        <dbReference type="PROSITE" id="PS50198"/>
    </source>
</evidence>
<dbReference type="RefSeq" id="WP_380015996.1">
    <property type="nucleotide sequence ID" value="NZ_JADIKI010000020.1"/>
</dbReference>
<dbReference type="InterPro" id="IPR046357">
    <property type="entry name" value="PPIase_dom_sf"/>
</dbReference>
<keyword evidence="6" id="KW-1185">Reference proteome</keyword>
<organism evidence="5 6">
    <name type="scientific">Dyella humi</name>
    <dbReference type="NCBI Taxonomy" id="1770547"/>
    <lineage>
        <taxon>Bacteria</taxon>
        <taxon>Pseudomonadati</taxon>
        <taxon>Pseudomonadota</taxon>
        <taxon>Gammaproteobacteria</taxon>
        <taxon>Lysobacterales</taxon>
        <taxon>Rhodanobacteraceae</taxon>
        <taxon>Dyella</taxon>
    </lineage>
</organism>
<protein>
    <submittedName>
        <fullName evidence="5">Peptidylprolyl isomerase</fullName>
    </submittedName>
</protein>
<feature type="domain" description="PpiC" evidence="4">
    <location>
        <begin position="135"/>
        <end position="239"/>
    </location>
</feature>
<gene>
    <name evidence="5" type="ORF">ISP18_00685</name>
</gene>
<dbReference type="InterPro" id="IPR050245">
    <property type="entry name" value="PrsA_foldase"/>
</dbReference>
<evidence type="ECO:0000256" key="1">
    <source>
        <dbReference type="ARBA" id="ARBA00007656"/>
    </source>
</evidence>
<dbReference type="PANTHER" id="PTHR47245">
    <property type="entry name" value="PEPTIDYLPROLYL ISOMERASE"/>
    <property type="match status" value="1"/>
</dbReference>